<dbReference type="GO" id="GO:0004553">
    <property type="term" value="F:hydrolase activity, hydrolyzing O-glycosyl compounds"/>
    <property type="evidence" value="ECO:0007669"/>
    <property type="project" value="InterPro"/>
</dbReference>
<evidence type="ECO:0000256" key="5">
    <source>
        <dbReference type="ARBA" id="ARBA00023326"/>
    </source>
</evidence>
<dbReference type="Pfam" id="PF00106">
    <property type="entry name" value="adh_short"/>
    <property type="match status" value="1"/>
</dbReference>
<dbReference type="InterPro" id="IPR002347">
    <property type="entry name" value="SDR_fam"/>
</dbReference>
<evidence type="ECO:0000256" key="1">
    <source>
        <dbReference type="ARBA" id="ARBA00022801"/>
    </source>
</evidence>
<dbReference type="AlphaFoldDB" id="M5CB17"/>
<feature type="active site" evidence="6">
    <location>
        <position position="454"/>
    </location>
</feature>
<evidence type="ECO:0000256" key="8">
    <source>
        <dbReference type="RuleBase" id="RU361186"/>
    </source>
</evidence>
<dbReference type="Pfam" id="PF01341">
    <property type="entry name" value="Glyco_hydro_6"/>
    <property type="match status" value="1"/>
</dbReference>
<protein>
    <recommendedName>
        <fullName evidence="8">Glucanase</fullName>
        <ecNumber evidence="8">3.2.1.-</ecNumber>
    </recommendedName>
</protein>
<keyword evidence="4 8" id="KW-0326">Glycosidase</keyword>
<dbReference type="InterPro" id="IPR036291">
    <property type="entry name" value="NAD(P)-bd_dom_sf"/>
</dbReference>
<dbReference type="HOGENOM" id="CLU_382700_0_0_1"/>
<accession>M5CB17</accession>
<dbReference type="PANTHER" id="PTHR34876">
    <property type="match status" value="1"/>
</dbReference>
<evidence type="ECO:0000313" key="10">
    <source>
        <dbReference type="Proteomes" id="UP000012065"/>
    </source>
</evidence>
<dbReference type="EC" id="3.2.1.-" evidence="8"/>
<keyword evidence="5 8" id="KW-0624">Polysaccharide degradation</keyword>
<reference evidence="9 10" key="1">
    <citation type="journal article" date="2013" name="J. Biotechnol.">
        <title>Establishment and interpretation of the genome sequence of the phytopathogenic fungus Rhizoctonia solani AG1-IB isolate 7/3/14.</title>
        <authorList>
            <person name="Wibberg D.W."/>
            <person name="Jelonek L.J."/>
            <person name="Rupp O.R."/>
            <person name="Hennig M.H."/>
            <person name="Eikmeyer F.E."/>
            <person name="Goesmann A.G."/>
            <person name="Hartmann A.H."/>
            <person name="Borriss R.B."/>
            <person name="Grosch R.G."/>
            <person name="Puehler A.P."/>
            <person name="Schlueter A.S."/>
        </authorList>
    </citation>
    <scope>NUCLEOTIDE SEQUENCE [LARGE SCALE GENOMIC DNA]</scope>
    <source>
        <strain evidence="10">AG1-IB / isolate 7/3/14</strain>
    </source>
</reference>
<dbReference type="PANTHER" id="PTHR34876:SF10">
    <property type="entry name" value="GLUCANASE"/>
    <property type="match status" value="1"/>
</dbReference>
<dbReference type="PROSITE" id="PS00655">
    <property type="entry name" value="GLYCOSYL_HYDROL_F6_1"/>
    <property type="match status" value="1"/>
</dbReference>
<dbReference type="InterPro" id="IPR001524">
    <property type="entry name" value="Glyco_hydro_6_CS"/>
</dbReference>
<evidence type="ECO:0000256" key="3">
    <source>
        <dbReference type="ARBA" id="ARBA00023277"/>
    </source>
</evidence>
<proteinExistence type="inferred from homology"/>
<dbReference type="PRINTS" id="PR00733">
    <property type="entry name" value="GLHYDRLASE6"/>
</dbReference>
<organism evidence="9 10">
    <name type="scientific">Thanatephorus cucumeris (strain AG1-IB / isolate 7/3/14)</name>
    <name type="common">Lettuce bottom rot fungus</name>
    <name type="synonym">Rhizoctonia solani</name>
    <dbReference type="NCBI Taxonomy" id="1108050"/>
    <lineage>
        <taxon>Eukaryota</taxon>
        <taxon>Fungi</taxon>
        <taxon>Dikarya</taxon>
        <taxon>Basidiomycota</taxon>
        <taxon>Agaricomycotina</taxon>
        <taxon>Agaricomycetes</taxon>
        <taxon>Cantharellales</taxon>
        <taxon>Ceratobasidiaceae</taxon>
        <taxon>Rhizoctonia</taxon>
        <taxon>Rhizoctonia solani AG-1</taxon>
    </lineage>
</organism>
<dbReference type="Proteomes" id="UP000012065">
    <property type="component" value="Unassembled WGS sequence"/>
</dbReference>
<evidence type="ECO:0000256" key="7">
    <source>
        <dbReference type="PROSITE-ProRule" id="PRU10057"/>
    </source>
</evidence>
<evidence type="ECO:0000256" key="4">
    <source>
        <dbReference type="ARBA" id="ARBA00023295"/>
    </source>
</evidence>
<dbReference type="PROSITE" id="PS00656">
    <property type="entry name" value="GLYCOSYL_HYDROL_F6_2"/>
    <property type="match status" value="1"/>
</dbReference>
<dbReference type="GO" id="GO:0030245">
    <property type="term" value="P:cellulose catabolic process"/>
    <property type="evidence" value="ECO:0007669"/>
    <property type="project" value="UniProtKB-KW"/>
</dbReference>
<dbReference type="Gene3D" id="3.40.50.720">
    <property type="entry name" value="NAD(P)-binding Rossmann-like Domain"/>
    <property type="match status" value="1"/>
</dbReference>
<keyword evidence="2 8" id="KW-0136">Cellulose degradation</keyword>
<keyword evidence="1 8" id="KW-0378">Hydrolase</keyword>
<evidence type="ECO:0000256" key="2">
    <source>
        <dbReference type="ARBA" id="ARBA00023001"/>
    </source>
</evidence>
<evidence type="ECO:0000256" key="6">
    <source>
        <dbReference type="PROSITE-ProRule" id="PRU10056"/>
    </source>
</evidence>
<keyword evidence="3 8" id="KW-0119">Carbohydrate metabolism</keyword>
<gene>
    <name evidence="9" type="primary">cel3</name>
    <name evidence="9" type="ORF">BN14_10422</name>
</gene>
<feature type="active site" description="Proton donor" evidence="7">
    <location>
        <position position="502"/>
    </location>
</feature>
<sequence length="723" mass="78369">MGLNSLLGSLYPRLINPQVDLRGKLAIVTGANSGIGFETAQALAAMGAHVVLACRNELRGQEARKQIVRLTGNPNVELEMFDCTSFGSVSAFLDRWEQRQAKTVDILVNNAGSLSGTVSITKDNYEQTYQSNHLAHVMLTHELLHRGYFSQTGRIVSLSSGGLYLSNGLNEHNATGQDVLARYGHEVGKRMSPDDMIQLYVRTKLSQAMWTMTLQRKLNLSEKWKDVSVHCCHPGLVQSPIWRQPSGPGATFGIILDVLRFMVDRFGVPSEQGAITPVWLATAPEPATECLRGSQRPPSVSFLHQGQPAFRHRNPKDSHTRFCQDMSRKFQSTTMKALSLVIAIAATLVAHVSAIPVLTRATDESNPFAGKAFYGNAYYRSLVEAEAGRLKAAGKAELAAKAAKVAQVPVFSWVYDTSSVNDITGYLKDAAAVQKKTGKKQIVQLVIYNLPDRDCSSKAAAGELHLASSATGVTPYQQLLNSAKSQIEKYPDVAVAIILEPDSIGDLVGSNSVAKCKNAAEAHKQLLSLAIATLQLPNVSLYLDGANAGWLGNSLAPTAELLGEILKDARIYHANATVRGLATNVSNYNGLGNQKEASRDELKYIKALAPYLEKAGYPAHFIVDQGRAGNQKAPHGDGEEWCNFKVIVPYAGFGLRPMVTTHPLVDAVVWVKPGGESDGTTDTSSSRFDTACTSPASYVPSPEAGDWHPEMFRLLIEQANPPF</sequence>
<name>M5CB17_THACB</name>
<dbReference type="EMBL" id="CAOJ01015769">
    <property type="protein sequence ID" value="CCO36290.1"/>
    <property type="molecule type" value="Genomic_DNA"/>
</dbReference>
<comment type="caution">
    <text evidence="9">The sequence shown here is derived from an EMBL/GenBank/DDBJ whole genome shotgun (WGS) entry which is preliminary data.</text>
</comment>
<evidence type="ECO:0000313" key="9">
    <source>
        <dbReference type="EMBL" id="CCO36290.1"/>
    </source>
</evidence>
<dbReference type="InterPro" id="IPR036434">
    <property type="entry name" value="Beta_cellobiohydrolase_sf"/>
</dbReference>
<dbReference type="SUPFAM" id="SSF51989">
    <property type="entry name" value="Glycosyl hydrolases family 6, cellulases"/>
    <property type="match status" value="1"/>
</dbReference>
<comment type="similarity">
    <text evidence="8">Belongs to the glycosyl hydrolase family 6.</text>
</comment>
<dbReference type="SUPFAM" id="SSF51735">
    <property type="entry name" value="NAD(P)-binding Rossmann-fold domains"/>
    <property type="match status" value="1"/>
</dbReference>
<dbReference type="Gene3D" id="3.20.20.40">
    <property type="entry name" value="1, 4-beta cellobiohydrolase"/>
    <property type="match status" value="1"/>
</dbReference>
<dbReference type="InterPro" id="IPR016288">
    <property type="entry name" value="Beta_cellobiohydrolase"/>
</dbReference>